<dbReference type="AlphaFoldDB" id="A0A2K6WIJ2"/>
<protein>
    <submittedName>
        <fullName evidence="1">Uncharacterized protein</fullName>
    </submittedName>
</protein>
<reference evidence="1" key="2">
    <citation type="submission" date="2018-02" db="UniProtKB">
        <authorList>
            <consortium name="EnsemblMetazoa"/>
        </authorList>
    </citation>
    <scope>IDENTIFICATION</scope>
</reference>
<reference evidence="2" key="1">
    <citation type="submission" date="2013-10" db="EMBL/GenBank/DDBJ databases">
        <title>Genome sequencing of Onchocerca volvulus.</title>
        <authorList>
            <person name="Cotton J."/>
            <person name="Tsai J."/>
            <person name="Stanley E."/>
            <person name="Tracey A."/>
            <person name="Holroyd N."/>
            <person name="Lustigman S."/>
            <person name="Berriman M."/>
        </authorList>
    </citation>
    <scope>NUCLEOTIDE SEQUENCE</scope>
</reference>
<name>A0A2K6WIJ2_ONCVO</name>
<sequence length="52" mass="6171">MGNKKDNEEFSRKTFERTMGDRSSDNEEDIFRSFIASYRDQEDGKNQLLQCC</sequence>
<proteinExistence type="predicted"/>
<accession>A0A2K6WIJ2</accession>
<organism evidence="1 2">
    <name type="scientific">Onchocerca volvulus</name>
    <dbReference type="NCBI Taxonomy" id="6282"/>
    <lineage>
        <taxon>Eukaryota</taxon>
        <taxon>Metazoa</taxon>
        <taxon>Ecdysozoa</taxon>
        <taxon>Nematoda</taxon>
        <taxon>Chromadorea</taxon>
        <taxon>Rhabditida</taxon>
        <taxon>Spirurina</taxon>
        <taxon>Spiruromorpha</taxon>
        <taxon>Filarioidea</taxon>
        <taxon>Onchocercidae</taxon>
        <taxon>Onchocerca</taxon>
    </lineage>
</organism>
<evidence type="ECO:0000313" key="1">
    <source>
        <dbReference type="EnsemblMetazoa" id="OVOC8780.1"/>
    </source>
</evidence>
<evidence type="ECO:0000313" key="2">
    <source>
        <dbReference type="Proteomes" id="UP000024404"/>
    </source>
</evidence>
<dbReference type="Proteomes" id="UP000024404">
    <property type="component" value="Unassembled WGS sequence"/>
</dbReference>
<dbReference type="EnsemblMetazoa" id="OVOC8780.1">
    <property type="protein sequence ID" value="OVOC8780.1"/>
    <property type="gene ID" value="WBGene00245589"/>
</dbReference>
<keyword evidence="2" id="KW-1185">Reference proteome</keyword>
<dbReference type="EMBL" id="CMVM020000250">
    <property type="status" value="NOT_ANNOTATED_CDS"/>
    <property type="molecule type" value="Genomic_DNA"/>
</dbReference>